<dbReference type="Proteomes" id="UP001386955">
    <property type="component" value="Unassembled WGS sequence"/>
</dbReference>
<evidence type="ECO:0000256" key="2">
    <source>
        <dbReference type="ARBA" id="ARBA00022527"/>
    </source>
</evidence>
<keyword evidence="4 11" id="KW-0812">Transmembrane</keyword>
<feature type="chain" id="PRO_5042932769" description="Malectin-like domain-containing protein" evidence="12">
    <location>
        <begin position="24"/>
        <end position="316"/>
    </location>
</feature>
<evidence type="ECO:0000256" key="5">
    <source>
        <dbReference type="ARBA" id="ARBA00022729"/>
    </source>
</evidence>
<dbReference type="Pfam" id="PF12819">
    <property type="entry name" value="Malectin_like"/>
    <property type="match status" value="1"/>
</dbReference>
<keyword evidence="15" id="KW-1185">Reference proteome</keyword>
<keyword evidence="8 11" id="KW-1133">Transmembrane helix</keyword>
<dbReference type="Gene3D" id="2.60.120.430">
    <property type="entry name" value="Galactose-binding lectin"/>
    <property type="match status" value="2"/>
</dbReference>
<evidence type="ECO:0000256" key="6">
    <source>
        <dbReference type="ARBA" id="ARBA00022741"/>
    </source>
</evidence>
<organism evidence="14 15">
    <name type="scientific">Psophocarpus tetragonolobus</name>
    <name type="common">Winged bean</name>
    <name type="synonym">Dolichos tetragonolobus</name>
    <dbReference type="NCBI Taxonomy" id="3891"/>
    <lineage>
        <taxon>Eukaryota</taxon>
        <taxon>Viridiplantae</taxon>
        <taxon>Streptophyta</taxon>
        <taxon>Embryophyta</taxon>
        <taxon>Tracheophyta</taxon>
        <taxon>Spermatophyta</taxon>
        <taxon>Magnoliopsida</taxon>
        <taxon>eudicotyledons</taxon>
        <taxon>Gunneridae</taxon>
        <taxon>Pentapetalae</taxon>
        <taxon>rosids</taxon>
        <taxon>fabids</taxon>
        <taxon>Fabales</taxon>
        <taxon>Fabaceae</taxon>
        <taxon>Papilionoideae</taxon>
        <taxon>50 kb inversion clade</taxon>
        <taxon>NPAAA clade</taxon>
        <taxon>indigoferoid/millettioid clade</taxon>
        <taxon>Phaseoleae</taxon>
        <taxon>Psophocarpus</taxon>
    </lineage>
</organism>
<dbReference type="InterPro" id="IPR024788">
    <property type="entry name" value="Malectin-like_Carb-bd_dom"/>
</dbReference>
<comment type="subcellular location">
    <subcellularLocation>
        <location evidence="1">Membrane</location>
        <topology evidence="1">Single-pass type I membrane protein</topology>
    </subcellularLocation>
</comment>
<evidence type="ECO:0000256" key="1">
    <source>
        <dbReference type="ARBA" id="ARBA00004479"/>
    </source>
</evidence>
<keyword evidence="7" id="KW-0067">ATP-binding</keyword>
<keyword evidence="2" id="KW-0723">Serine/threonine-protein kinase</keyword>
<comment type="caution">
    <text evidence="14">The sequence shown here is derived from an EMBL/GenBank/DDBJ whole genome shotgun (WGS) entry which is preliminary data.</text>
</comment>
<evidence type="ECO:0000256" key="7">
    <source>
        <dbReference type="ARBA" id="ARBA00022840"/>
    </source>
</evidence>
<evidence type="ECO:0000256" key="4">
    <source>
        <dbReference type="ARBA" id="ARBA00022692"/>
    </source>
</evidence>
<reference evidence="14 15" key="1">
    <citation type="submission" date="2024-01" db="EMBL/GenBank/DDBJ databases">
        <title>The genomes of 5 underutilized Papilionoideae crops provide insights into root nodulation and disease resistanc.</title>
        <authorList>
            <person name="Jiang F."/>
        </authorList>
    </citation>
    <scope>NUCLEOTIDE SEQUENCE [LARGE SCALE GENOMIC DNA]</scope>
    <source>
        <strain evidence="14">DUOXIRENSHENG_FW03</strain>
        <tissue evidence="14">Leaves</tissue>
    </source>
</reference>
<keyword evidence="5 12" id="KW-0732">Signal</keyword>
<evidence type="ECO:0000256" key="10">
    <source>
        <dbReference type="ARBA" id="ARBA00023180"/>
    </source>
</evidence>
<dbReference type="GO" id="GO:0004714">
    <property type="term" value="F:transmembrane receptor protein tyrosine kinase activity"/>
    <property type="evidence" value="ECO:0007669"/>
    <property type="project" value="InterPro"/>
</dbReference>
<keyword evidence="2" id="KW-0418">Kinase</keyword>
<dbReference type="GO" id="GO:0004674">
    <property type="term" value="F:protein serine/threonine kinase activity"/>
    <property type="evidence" value="ECO:0007669"/>
    <property type="project" value="UniProtKB-KW"/>
</dbReference>
<feature type="signal peptide" evidence="12">
    <location>
        <begin position="1"/>
        <end position="23"/>
    </location>
</feature>
<evidence type="ECO:0000259" key="13">
    <source>
        <dbReference type="Pfam" id="PF12819"/>
    </source>
</evidence>
<evidence type="ECO:0000256" key="8">
    <source>
        <dbReference type="ARBA" id="ARBA00022989"/>
    </source>
</evidence>
<dbReference type="PANTHER" id="PTHR34590:SF15">
    <property type="entry name" value="PROTEIN KINASE DOMAIN-CONTAINING PROTEIN"/>
    <property type="match status" value="1"/>
</dbReference>
<keyword evidence="10" id="KW-0325">Glycoprotein</keyword>
<evidence type="ECO:0000313" key="15">
    <source>
        <dbReference type="Proteomes" id="UP001386955"/>
    </source>
</evidence>
<keyword evidence="9 11" id="KW-0472">Membrane</keyword>
<accession>A0AAN9RQX3</accession>
<keyword evidence="6" id="KW-0547">Nucleotide-binding</keyword>
<dbReference type="AlphaFoldDB" id="A0AAN9RQX3"/>
<evidence type="ECO:0000256" key="3">
    <source>
        <dbReference type="ARBA" id="ARBA00022679"/>
    </source>
</evidence>
<evidence type="ECO:0000256" key="11">
    <source>
        <dbReference type="SAM" id="Phobius"/>
    </source>
</evidence>
<dbReference type="GO" id="GO:0016020">
    <property type="term" value="C:membrane"/>
    <property type="evidence" value="ECO:0007669"/>
    <property type="project" value="UniProtKB-SubCell"/>
</dbReference>
<dbReference type="InterPro" id="IPR045272">
    <property type="entry name" value="ANXUR1/2-like"/>
</dbReference>
<evidence type="ECO:0000256" key="9">
    <source>
        <dbReference type="ARBA" id="ARBA00023136"/>
    </source>
</evidence>
<keyword evidence="3" id="KW-0808">Transferase</keyword>
<evidence type="ECO:0000313" key="14">
    <source>
        <dbReference type="EMBL" id="KAK7381227.1"/>
    </source>
</evidence>
<protein>
    <recommendedName>
        <fullName evidence="13">Malectin-like domain-containing protein</fullName>
    </recommendedName>
</protein>
<sequence>MSFQTITSVMLFLFLHLSSHLQAYTPANKFTVSCGTTGTSLDGERTWSGDADSKYLSTKDGTVSGEATKQGSSVNQVPYMKARLSYSEFKYSFPVTTGPQFIFVRTARESLNLTWEFPVDPGFAYLVRLHFCELDPNVNDVGDRVFLVYIANQLAEDYADVMRWSKKQKGVAVHRDYTVFIPGKGNQIKVNLSLKMQPFESNGGKKYRNPFLNGLEIFKTQNDQNIIVILGISQVDSDSGSKTTMGVIVGISCVGVVLISSFVVIFIYQRDVVLELEFALQLQQSADQCRNAGIVTLPGELTENRTCIIVGAGSKV</sequence>
<name>A0AAN9RQX3_PSOTE</name>
<dbReference type="GO" id="GO:0005524">
    <property type="term" value="F:ATP binding"/>
    <property type="evidence" value="ECO:0007669"/>
    <property type="project" value="UniProtKB-KW"/>
</dbReference>
<feature type="transmembrane region" description="Helical" evidence="11">
    <location>
        <begin position="245"/>
        <end position="268"/>
    </location>
</feature>
<evidence type="ECO:0000256" key="12">
    <source>
        <dbReference type="SAM" id="SignalP"/>
    </source>
</evidence>
<dbReference type="EMBL" id="JAYMYS010000009">
    <property type="protein sequence ID" value="KAK7381227.1"/>
    <property type="molecule type" value="Genomic_DNA"/>
</dbReference>
<feature type="domain" description="Malectin-like" evidence="13">
    <location>
        <begin position="104"/>
        <end position="219"/>
    </location>
</feature>
<proteinExistence type="predicted"/>
<gene>
    <name evidence="14" type="ORF">VNO78_33758</name>
</gene>
<dbReference type="PANTHER" id="PTHR34590">
    <property type="entry name" value="OS03G0124300 PROTEIN-RELATED"/>
    <property type="match status" value="1"/>
</dbReference>